<evidence type="ECO:0000313" key="5">
    <source>
        <dbReference type="EMBL" id="GGB80744.1"/>
    </source>
</evidence>
<evidence type="ECO:0000256" key="3">
    <source>
        <dbReference type="ARBA" id="ARBA00023163"/>
    </source>
</evidence>
<dbReference type="InterPro" id="IPR036388">
    <property type="entry name" value="WH-like_DNA-bd_sf"/>
</dbReference>
<reference evidence="6" key="1">
    <citation type="journal article" date="2019" name="Int. J. Syst. Evol. Microbiol.">
        <title>The Global Catalogue of Microorganisms (GCM) 10K type strain sequencing project: providing services to taxonomists for standard genome sequencing and annotation.</title>
        <authorList>
            <consortium name="The Broad Institute Genomics Platform"/>
            <consortium name="The Broad Institute Genome Sequencing Center for Infectious Disease"/>
            <person name="Wu L."/>
            <person name="Ma J."/>
        </authorList>
    </citation>
    <scope>NUCLEOTIDE SEQUENCE [LARGE SCALE GENOMIC DNA]</scope>
    <source>
        <strain evidence="6">CGMCC 1.15341</strain>
    </source>
</reference>
<keyword evidence="3" id="KW-0804">Transcription</keyword>
<keyword evidence="1" id="KW-0805">Transcription regulation</keyword>
<keyword evidence="6" id="KW-1185">Reference proteome</keyword>
<evidence type="ECO:0000259" key="4">
    <source>
        <dbReference type="PROSITE" id="PS51118"/>
    </source>
</evidence>
<dbReference type="Pfam" id="PF01638">
    <property type="entry name" value="HxlR"/>
    <property type="match status" value="1"/>
</dbReference>
<dbReference type="PROSITE" id="PS51118">
    <property type="entry name" value="HTH_HXLR"/>
    <property type="match status" value="1"/>
</dbReference>
<sequence length="139" mass="15291">MMNKKLDAEPPMGLSERIERGNLFAAPCPSRAVLNHVCSRWGVLILIALRSGTHRFSELRRKMGGVSEKMLAQSLQALARDGFVLRVSHPVVPPFVEYSLTPMGEEVAGKVAELADWIELNLVRVMDAQSFADDSSVGN</sequence>
<comment type="caution">
    <text evidence="5">The sequence shown here is derived from an EMBL/GenBank/DDBJ whole genome shotgun (WGS) entry which is preliminary data.</text>
</comment>
<accession>A0ABQ1K1D8</accession>
<feature type="domain" description="HTH hxlR-type" evidence="4">
    <location>
        <begin position="28"/>
        <end position="126"/>
    </location>
</feature>
<organism evidence="5 6">
    <name type="scientific">Marinobacterium zhoushanense</name>
    <dbReference type="NCBI Taxonomy" id="1679163"/>
    <lineage>
        <taxon>Bacteria</taxon>
        <taxon>Pseudomonadati</taxon>
        <taxon>Pseudomonadota</taxon>
        <taxon>Gammaproteobacteria</taxon>
        <taxon>Oceanospirillales</taxon>
        <taxon>Oceanospirillaceae</taxon>
        <taxon>Marinobacterium</taxon>
    </lineage>
</organism>
<evidence type="ECO:0000313" key="6">
    <source>
        <dbReference type="Proteomes" id="UP000629025"/>
    </source>
</evidence>
<dbReference type="InterPro" id="IPR002577">
    <property type="entry name" value="HTH_HxlR"/>
</dbReference>
<proteinExistence type="predicted"/>
<dbReference type="SUPFAM" id="SSF46785">
    <property type="entry name" value="Winged helix' DNA-binding domain"/>
    <property type="match status" value="1"/>
</dbReference>
<dbReference type="PANTHER" id="PTHR33204:SF37">
    <property type="entry name" value="HTH-TYPE TRANSCRIPTIONAL REGULATOR YODB"/>
    <property type="match status" value="1"/>
</dbReference>
<dbReference type="InterPro" id="IPR036390">
    <property type="entry name" value="WH_DNA-bd_sf"/>
</dbReference>
<evidence type="ECO:0000256" key="1">
    <source>
        <dbReference type="ARBA" id="ARBA00023015"/>
    </source>
</evidence>
<evidence type="ECO:0000256" key="2">
    <source>
        <dbReference type="ARBA" id="ARBA00023125"/>
    </source>
</evidence>
<gene>
    <name evidence="5" type="primary">ytfH</name>
    <name evidence="5" type="ORF">GCM10011352_03060</name>
</gene>
<name>A0ABQ1K1D8_9GAMM</name>
<dbReference type="EMBL" id="BMIJ01000001">
    <property type="protein sequence ID" value="GGB80744.1"/>
    <property type="molecule type" value="Genomic_DNA"/>
</dbReference>
<dbReference type="PANTHER" id="PTHR33204">
    <property type="entry name" value="TRANSCRIPTIONAL REGULATOR, MARR FAMILY"/>
    <property type="match status" value="1"/>
</dbReference>
<protein>
    <submittedName>
        <fullName evidence="5">HxlR family transcriptional regulator</fullName>
    </submittedName>
</protein>
<keyword evidence="2" id="KW-0238">DNA-binding</keyword>
<dbReference type="Proteomes" id="UP000629025">
    <property type="component" value="Unassembled WGS sequence"/>
</dbReference>
<dbReference type="Gene3D" id="1.10.10.10">
    <property type="entry name" value="Winged helix-like DNA-binding domain superfamily/Winged helix DNA-binding domain"/>
    <property type="match status" value="1"/>
</dbReference>